<proteinExistence type="predicted"/>
<dbReference type="Gene3D" id="1.10.260.40">
    <property type="entry name" value="lambda repressor-like DNA-binding domains"/>
    <property type="match status" value="1"/>
</dbReference>
<dbReference type="EMBL" id="FNZE01000013">
    <property type="protein sequence ID" value="SEJ64920.1"/>
    <property type="molecule type" value="Genomic_DNA"/>
</dbReference>
<accession>A0A1H7ASS4</accession>
<dbReference type="SUPFAM" id="SSF47413">
    <property type="entry name" value="lambda repressor-like DNA-binding domains"/>
    <property type="match status" value="1"/>
</dbReference>
<dbReference type="CDD" id="cd00093">
    <property type="entry name" value="HTH_XRE"/>
    <property type="match status" value="1"/>
</dbReference>
<gene>
    <name evidence="3" type="ORF">SAMN05216201_11325</name>
</gene>
<reference evidence="4" key="1">
    <citation type="submission" date="2016-10" db="EMBL/GenBank/DDBJ databases">
        <authorList>
            <person name="Varghese N."/>
            <person name="Submissions S."/>
        </authorList>
    </citation>
    <scope>NUCLEOTIDE SEQUENCE [LARGE SCALE GENOMIC DNA]</scope>
    <source>
        <strain evidence="4">LMG 25967</strain>
    </source>
</reference>
<sequence length="105" mass="11687">MDFSFADRSEILQELGQRLRLQRLAQELTQQELAGMAGVAPGTIKKLEGNGTSSLETVVRVVQALGLTDELQALFVLPSQSIAQMEQAEQARQTQRVRAPRRKRP</sequence>
<dbReference type="PROSITE" id="PS50943">
    <property type="entry name" value="HTH_CROC1"/>
    <property type="match status" value="1"/>
</dbReference>
<dbReference type="OrthoDB" id="6901161at2"/>
<dbReference type="STRING" id="915471.SAMN05216201_11325"/>
<evidence type="ECO:0000313" key="4">
    <source>
        <dbReference type="Proteomes" id="UP000242930"/>
    </source>
</evidence>
<dbReference type="Pfam" id="PF13560">
    <property type="entry name" value="HTH_31"/>
    <property type="match status" value="1"/>
</dbReference>
<dbReference type="InterPro" id="IPR010982">
    <property type="entry name" value="Lambda_DNA-bd_dom_sf"/>
</dbReference>
<dbReference type="SMART" id="SM00530">
    <property type="entry name" value="HTH_XRE"/>
    <property type="match status" value="1"/>
</dbReference>
<dbReference type="GO" id="GO:0003677">
    <property type="term" value="F:DNA binding"/>
    <property type="evidence" value="ECO:0007669"/>
    <property type="project" value="InterPro"/>
</dbReference>
<organism evidence="3 4">
    <name type="scientific">Pseudomonas linyingensis</name>
    <dbReference type="NCBI Taxonomy" id="915471"/>
    <lineage>
        <taxon>Bacteria</taxon>
        <taxon>Pseudomonadati</taxon>
        <taxon>Pseudomonadota</taxon>
        <taxon>Gammaproteobacteria</taxon>
        <taxon>Pseudomonadales</taxon>
        <taxon>Pseudomonadaceae</taxon>
        <taxon>Pseudomonas</taxon>
    </lineage>
</organism>
<keyword evidence="4" id="KW-1185">Reference proteome</keyword>
<dbReference type="InterPro" id="IPR001387">
    <property type="entry name" value="Cro/C1-type_HTH"/>
</dbReference>
<protein>
    <submittedName>
        <fullName evidence="3">Helix-turn-helix domain-containing protein</fullName>
    </submittedName>
</protein>
<dbReference type="AlphaFoldDB" id="A0A1H7ASS4"/>
<evidence type="ECO:0000259" key="2">
    <source>
        <dbReference type="PROSITE" id="PS50943"/>
    </source>
</evidence>
<dbReference type="Proteomes" id="UP000242930">
    <property type="component" value="Unassembled WGS sequence"/>
</dbReference>
<evidence type="ECO:0000313" key="3">
    <source>
        <dbReference type="EMBL" id="SEJ64920.1"/>
    </source>
</evidence>
<name>A0A1H7ASS4_9PSED</name>
<feature type="domain" description="HTH cro/C1-type" evidence="2">
    <location>
        <begin position="19"/>
        <end position="71"/>
    </location>
</feature>
<feature type="region of interest" description="Disordered" evidence="1">
    <location>
        <begin position="86"/>
        <end position="105"/>
    </location>
</feature>
<evidence type="ECO:0000256" key="1">
    <source>
        <dbReference type="SAM" id="MobiDB-lite"/>
    </source>
</evidence>
<dbReference type="RefSeq" id="WP_090312511.1">
    <property type="nucleotide sequence ID" value="NZ_FNZE01000013.1"/>
</dbReference>